<evidence type="ECO:0000313" key="3">
    <source>
        <dbReference type="Proteomes" id="UP000199623"/>
    </source>
</evidence>
<protein>
    <submittedName>
        <fullName evidence="2">Uncharacterized protein</fullName>
    </submittedName>
</protein>
<proteinExistence type="predicted"/>
<keyword evidence="1" id="KW-0732">Signal</keyword>
<dbReference type="AlphaFoldDB" id="A0A1G7UN07"/>
<dbReference type="RefSeq" id="WP_090051497.1">
    <property type="nucleotide sequence ID" value="NZ_FNCC01000008.1"/>
</dbReference>
<evidence type="ECO:0000256" key="1">
    <source>
        <dbReference type="SAM" id="SignalP"/>
    </source>
</evidence>
<dbReference type="EMBL" id="FNCC01000008">
    <property type="protein sequence ID" value="SDG48985.1"/>
    <property type="molecule type" value="Genomic_DNA"/>
</dbReference>
<evidence type="ECO:0000313" key="2">
    <source>
        <dbReference type="EMBL" id="SDG48985.1"/>
    </source>
</evidence>
<dbReference type="Proteomes" id="UP000199623">
    <property type="component" value="Unassembled WGS sequence"/>
</dbReference>
<sequence>MFTSRKPAAATLVSLAFAALAFLGLSAGTASADTASPAPVVALGPGDCPQDTHWSADLLTCVEDTHW</sequence>
<name>A0A1G7UN07_9PSEU</name>
<feature type="signal peptide" evidence="1">
    <location>
        <begin position="1"/>
        <end position="32"/>
    </location>
</feature>
<organism evidence="2 3">
    <name type="scientific">Lentzea fradiae</name>
    <dbReference type="NCBI Taxonomy" id="200378"/>
    <lineage>
        <taxon>Bacteria</taxon>
        <taxon>Bacillati</taxon>
        <taxon>Actinomycetota</taxon>
        <taxon>Actinomycetes</taxon>
        <taxon>Pseudonocardiales</taxon>
        <taxon>Pseudonocardiaceae</taxon>
        <taxon>Lentzea</taxon>
    </lineage>
</organism>
<dbReference type="STRING" id="200378.SAMN05216553_108311"/>
<accession>A0A1G7UN07</accession>
<dbReference type="OrthoDB" id="3706233at2"/>
<feature type="chain" id="PRO_5011506564" evidence="1">
    <location>
        <begin position="33"/>
        <end position="67"/>
    </location>
</feature>
<gene>
    <name evidence="2" type="ORF">SAMN05216553_108311</name>
</gene>
<keyword evidence="3" id="KW-1185">Reference proteome</keyword>
<reference evidence="3" key="1">
    <citation type="submission" date="2016-10" db="EMBL/GenBank/DDBJ databases">
        <authorList>
            <person name="Varghese N."/>
            <person name="Submissions S."/>
        </authorList>
    </citation>
    <scope>NUCLEOTIDE SEQUENCE [LARGE SCALE GENOMIC DNA]</scope>
    <source>
        <strain evidence="3">CGMCC 4.3506</strain>
    </source>
</reference>